<keyword evidence="2" id="KW-1185">Reference proteome</keyword>
<name>A0A7X0LPX8_9ACTN</name>
<dbReference type="Proteomes" id="UP000540423">
    <property type="component" value="Unassembled WGS sequence"/>
</dbReference>
<accession>A0A7X0LPX8</accession>
<evidence type="ECO:0000313" key="2">
    <source>
        <dbReference type="Proteomes" id="UP000540423"/>
    </source>
</evidence>
<comment type="caution">
    <text evidence="1">The sequence shown here is derived from an EMBL/GenBank/DDBJ whole genome shotgun (WGS) entry which is preliminary data.</text>
</comment>
<sequence length="48" mass="5612">MYRPKCRLVKWWYWIESSMNECHASSTAFDGPMRRSGFSPQVITKATA</sequence>
<evidence type="ECO:0000313" key="1">
    <source>
        <dbReference type="EMBL" id="MBB6436470.1"/>
    </source>
</evidence>
<protein>
    <submittedName>
        <fullName evidence="1">Uncharacterized protein</fullName>
    </submittedName>
</protein>
<proteinExistence type="predicted"/>
<organism evidence="1 2">
    <name type="scientific">Streptomyces candidus</name>
    <dbReference type="NCBI Taxonomy" id="67283"/>
    <lineage>
        <taxon>Bacteria</taxon>
        <taxon>Bacillati</taxon>
        <taxon>Actinomycetota</taxon>
        <taxon>Actinomycetes</taxon>
        <taxon>Kitasatosporales</taxon>
        <taxon>Streptomycetaceae</taxon>
        <taxon>Streptomyces</taxon>
    </lineage>
</organism>
<dbReference type="AlphaFoldDB" id="A0A7X0LPX8"/>
<gene>
    <name evidence="1" type="ORF">HNQ79_002934</name>
</gene>
<reference evidence="1 2" key="1">
    <citation type="submission" date="2020-08" db="EMBL/GenBank/DDBJ databases">
        <title>Genomic Encyclopedia of Type Strains, Phase IV (KMG-IV): sequencing the most valuable type-strain genomes for metagenomic binning, comparative biology and taxonomic classification.</title>
        <authorList>
            <person name="Goeker M."/>
        </authorList>
    </citation>
    <scope>NUCLEOTIDE SEQUENCE [LARGE SCALE GENOMIC DNA]</scope>
    <source>
        <strain evidence="1 2">DSM 40141</strain>
    </source>
</reference>
<dbReference type="EMBL" id="JACHEM010000006">
    <property type="protein sequence ID" value="MBB6436470.1"/>
    <property type="molecule type" value="Genomic_DNA"/>
</dbReference>